<dbReference type="SUPFAM" id="SSF64356">
    <property type="entry name" value="SNARE-like"/>
    <property type="match status" value="1"/>
</dbReference>
<dbReference type="STRING" id="36022.A0A1V2KYX9"/>
<dbReference type="EMBL" id="MPUK01000016">
    <property type="protein sequence ID" value="ONH64847.1"/>
    <property type="molecule type" value="Genomic_DNA"/>
</dbReference>
<sequence>MASAIHLCDVKGKSLLSRDYKGDVPSQAMEHFPFVLVEAEEDPATSSPVVSYNGINYCYITHNDLYLVALTRHNTNVAQIFLFFA</sequence>
<reference evidence="2" key="1">
    <citation type="journal article" date="2017" name="Genome Announc.">
        <title>Genome sequences of Cyberlindnera fabianii 65, Pichia kudriavzevii 129, and Saccharomyces cerevisiae 131 isolated from fermented masau fruits in Zimbabwe.</title>
        <authorList>
            <person name="van Rijswijck I.M.H."/>
            <person name="Derks M.F.L."/>
            <person name="Abee T."/>
            <person name="de Ridder D."/>
            <person name="Smid E.J."/>
        </authorList>
    </citation>
    <scope>NUCLEOTIDE SEQUENCE [LARGE SCALE GENOMIC DNA]</scope>
    <source>
        <strain evidence="2">65</strain>
    </source>
</reference>
<dbReference type="VEuPathDB" id="FungiDB:BON22_5302"/>
<dbReference type="Gene3D" id="3.30.450.60">
    <property type="match status" value="1"/>
</dbReference>
<dbReference type="AlphaFoldDB" id="A0A1V2KYX9"/>
<keyword evidence="2" id="KW-1185">Reference proteome</keyword>
<protein>
    <submittedName>
        <fullName evidence="1">AP-1 complex subunit mu-1</fullName>
    </submittedName>
</protein>
<organism evidence="1 2">
    <name type="scientific">Cyberlindnera fabianii</name>
    <name type="common">Yeast</name>
    <name type="synonym">Hansenula fabianii</name>
    <dbReference type="NCBI Taxonomy" id="36022"/>
    <lineage>
        <taxon>Eukaryota</taxon>
        <taxon>Fungi</taxon>
        <taxon>Dikarya</taxon>
        <taxon>Ascomycota</taxon>
        <taxon>Saccharomycotina</taxon>
        <taxon>Saccharomycetes</taxon>
        <taxon>Phaffomycetales</taxon>
        <taxon>Phaffomycetaceae</taxon>
        <taxon>Cyberlindnera</taxon>
    </lineage>
</organism>
<dbReference type="OMA" id="CYITHND"/>
<proteinExistence type="predicted"/>
<accession>A0A1V2KYX9</accession>
<comment type="caution">
    <text evidence="1">The sequence shown here is derived from an EMBL/GenBank/DDBJ whole genome shotgun (WGS) entry which is preliminary data.</text>
</comment>
<name>A0A1V2KYX9_CYBFA</name>
<gene>
    <name evidence="1" type="ORF">BON22_5302</name>
</gene>
<evidence type="ECO:0000313" key="1">
    <source>
        <dbReference type="EMBL" id="ONH64847.1"/>
    </source>
</evidence>
<dbReference type="InterPro" id="IPR011012">
    <property type="entry name" value="Longin-like_dom_sf"/>
</dbReference>
<dbReference type="Proteomes" id="UP000189513">
    <property type="component" value="Unassembled WGS sequence"/>
</dbReference>
<evidence type="ECO:0000313" key="2">
    <source>
        <dbReference type="Proteomes" id="UP000189513"/>
    </source>
</evidence>